<evidence type="ECO:0000313" key="1">
    <source>
        <dbReference type="EMBL" id="MCW6512147.1"/>
    </source>
</evidence>
<dbReference type="EMBL" id="JAMOIM010000041">
    <property type="protein sequence ID" value="MCW6512147.1"/>
    <property type="molecule type" value="Genomic_DNA"/>
</dbReference>
<dbReference type="Proteomes" id="UP001165667">
    <property type="component" value="Unassembled WGS sequence"/>
</dbReference>
<reference evidence="1" key="1">
    <citation type="submission" date="2022-05" db="EMBL/GenBank/DDBJ databases">
        <authorList>
            <person name="Pankratov T."/>
        </authorList>
    </citation>
    <scope>NUCLEOTIDE SEQUENCE</scope>
    <source>
        <strain evidence="1">BP6-180914</strain>
    </source>
</reference>
<name>A0AA41ZA84_9HYPH</name>
<evidence type="ECO:0000313" key="2">
    <source>
        <dbReference type="Proteomes" id="UP001165667"/>
    </source>
</evidence>
<keyword evidence="2" id="KW-1185">Reference proteome</keyword>
<sequence length="115" mass="13447">MITFDALIIEVAGLDRAEVEHWIDENWVQPDGSRGTWLFREIDVARLRLIRELRHDLGLKEDVLPIVLSLIDQLYGERRRLRRLRDIVDRLAPFDMRLTLLDALSSRTENGNGEV</sequence>
<comment type="caution">
    <text evidence="1">The sequence shown here is derived from an EMBL/GenBank/DDBJ whole genome shotgun (WGS) entry which is preliminary data.</text>
</comment>
<dbReference type="RefSeq" id="WP_282588520.1">
    <property type="nucleotide sequence ID" value="NZ_JAMOIM010000041.1"/>
</dbReference>
<organism evidence="1 2">
    <name type="scientific">Lichenifustis flavocetrariae</name>
    <dbReference type="NCBI Taxonomy" id="2949735"/>
    <lineage>
        <taxon>Bacteria</taxon>
        <taxon>Pseudomonadati</taxon>
        <taxon>Pseudomonadota</taxon>
        <taxon>Alphaproteobacteria</taxon>
        <taxon>Hyphomicrobiales</taxon>
        <taxon>Lichenihabitantaceae</taxon>
        <taxon>Lichenifustis</taxon>
    </lineage>
</organism>
<dbReference type="AlphaFoldDB" id="A0AA41ZA84"/>
<gene>
    <name evidence="1" type="ORF">M8523_29890</name>
</gene>
<accession>A0AA41ZA84</accession>
<protein>
    <submittedName>
        <fullName evidence="1">Chaperone modulator CbpM</fullName>
    </submittedName>
</protein>
<proteinExistence type="predicted"/>
<dbReference type="Pfam" id="PF13591">
    <property type="entry name" value="MerR_2"/>
    <property type="match status" value="1"/>
</dbReference>
<dbReference type="Gene3D" id="1.10.1660.10">
    <property type="match status" value="1"/>
</dbReference>